<protein>
    <recommendedName>
        <fullName evidence="4">1,4-alpha-glucan branching enzyme</fullName>
        <ecNumber evidence="4">2.4.1.18</ecNumber>
    </recommendedName>
</protein>
<feature type="active site" description="Proton donor" evidence="8">
    <location>
        <position position="388"/>
    </location>
</feature>
<proteinExistence type="inferred from homology"/>
<feature type="domain" description="Glycosyl hydrolase family 13 catalytic" evidence="9">
    <location>
        <begin position="153"/>
        <end position="549"/>
    </location>
</feature>
<keyword evidence="5" id="KW-0328">Glycosyltransferase</keyword>
<dbReference type="SMART" id="SM00642">
    <property type="entry name" value="Aamy"/>
    <property type="match status" value="1"/>
</dbReference>
<dbReference type="PANTHER" id="PTHR43651">
    <property type="entry name" value="1,4-ALPHA-GLUCAN-BRANCHING ENZYME"/>
    <property type="match status" value="1"/>
</dbReference>
<dbReference type="InterPro" id="IPR013783">
    <property type="entry name" value="Ig-like_fold"/>
</dbReference>
<gene>
    <name evidence="10" type="ORF">AAG747_15650</name>
</gene>
<comment type="function">
    <text evidence="2">Catalyzes the formation of the alpha-1,6-glucosidic linkages in glycogen by scission of a 1,4-alpha-linked oligosaccharide from growing alpha-1,4-glucan chains and the subsequent attachment of the oligosaccharide to the alpha-1,6 position.</text>
</comment>
<keyword evidence="7" id="KW-0119">Carbohydrate metabolism</keyword>
<reference evidence="10 11" key="1">
    <citation type="submission" date="2024-04" db="EMBL/GenBank/DDBJ databases">
        <title>Novel genus in family Flammeovirgaceae.</title>
        <authorList>
            <person name="Nguyen T.H."/>
            <person name="Vuong T.Q."/>
            <person name="Le H."/>
            <person name="Kim S.-G."/>
        </authorList>
    </citation>
    <scope>NUCLEOTIDE SEQUENCE [LARGE SCALE GENOMIC DNA]</scope>
    <source>
        <strain evidence="10 11">JCM 23209</strain>
    </source>
</reference>
<dbReference type="InterPro" id="IPR013780">
    <property type="entry name" value="Glyco_hydro_b"/>
</dbReference>
<keyword evidence="6" id="KW-0808">Transferase</keyword>
<dbReference type="Gene3D" id="2.60.40.1180">
    <property type="entry name" value="Golgi alpha-mannosidase II"/>
    <property type="match status" value="1"/>
</dbReference>
<dbReference type="EC" id="2.4.1.18" evidence="4"/>
<dbReference type="SUPFAM" id="SSF51011">
    <property type="entry name" value="Glycosyl hydrolase domain"/>
    <property type="match status" value="1"/>
</dbReference>
<dbReference type="GO" id="GO:0005737">
    <property type="term" value="C:cytoplasm"/>
    <property type="evidence" value="ECO:0007669"/>
    <property type="project" value="TreeGrafter"/>
</dbReference>
<evidence type="ECO:0000256" key="1">
    <source>
        <dbReference type="ARBA" id="ARBA00000826"/>
    </source>
</evidence>
<evidence type="ECO:0000256" key="5">
    <source>
        <dbReference type="ARBA" id="ARBA00022676"/>
    </source>
</evidence>
<keyword evidence="10" id="KW-0378">Hydrolase</keyword>
<accession>A0AAW9SA61</accession>
<dbReference type="GO" id="GO:0003844">
    <property type="term" value="F:1,4-alpha-glucan branching enzyme activity"/>
    <property type="evidence" value="ECO:0007669"/>
    <property type="project" value="UniProtKB-EC"/>
</dbReference>
<dbReference type="GO" id="GO:0004553">
    <property type="term" value="F:hydrolase activity, hydrolyzing O-glycosyl compounds"/>
    <property type="evidence" value="ECO:0007669"/>
    <property type="project" value="InterPro"/>
</dbReference>
<dbReference type="InterPro" id="IPR006048">
    <property type="entry name" value="A-amylase/branching_C"/>
</dbReference>
<name>A0AAW9SA61_9BACT</name>
<evidence type="ECO:0000256" key="2">
    <source>
        <dbReference type="ARBA" id="ARBA00002953"/>
    </source>
</evidence>
<comment type="catalytic activity">
    <reaction evidence="1">
        <text>Transfers a segment of a (1-&gt;4)-alpha-D-glucan chain to a primary hydroxy group in a similar glucan chain.</text>
        <dbReference type="EC" id="2.4.1.18"/>
    </reaction>
</comment>
<dbReference type="GO" id="GO:0043169">
    <property type="term" value="F:cation binding"/>
    <property type="evidence" value="ECO:0007669"/>
    <property type="project" value="InterPro"/>
</dbReference>
<evidence type="ECO:0000256" key="4">
    <source>
        <dbReference type="ARBA" id="ARBA00012541"/>
    </source>
</evidence>
<dbReference type="Pfam" id="PF02806">
    <property type="entry name" value="Alpha-amylase_C"/>
    <property type="match status" value="1"/>
</dbReference>
<dbReference type="EMBL" id="JBDKWZ010000008">
    <property type="protein sequence ID" value="MEN7549358.1"/>
    <property type="molecule type" value="Genomic_DNA"/>
</dbReference>
<organism evidence="10 11">
    <name type="scientific">Rapidithrix thailandica</name>
    <dbReference type="NCBI Taxonomy" id="413964"/>
    <lineage>
        <taxon>Bacteria</taxon>
        <taxon>Pseudomonadati</taxon>
        <taxon>Bacteroidota</taxon>
        <taxon>Cytophagia</taxon>
        <taxon>Cytophagales</taxon>
        <taxon>Flammeovirgaceae</taxon>
        <taxon>Rapidithrix</taxon>
    </lineage>
</organism>
<dbReference type="Gene3D" id="3.20.20.80">
    <property type="entry name" value="Glycosidases"/>
    <property type="match status" value="1"/>
</dbReference>
<dbReference type="SUPFAM" id="SSF51445">
    <property type="entry name" value="(Trans)glycosidases"/>
    <property type="match status" value="1"/>
</dbReference>
<comment type="similarity">
    <text evidence="3">Belongs to the glycosyl hydrolase 13 family. GlgB subfamily.</text>
</comment>
<dbReference type="InterPro" id="IPR014756">
    <property type="entry name" value="Ig_E-set"/>
</dbReference>
<dbReference type="GO" id="GO:0005978">
    <property type="term" value="P:glycogen biosynthetic process"/>
    <property type="evidence" value="ECO:0007669"/>
    <property type="project" value="InterPro"/>
</dbReference>
<dbReference type="InterPro" id="IPR004193">
    <property type="entry name" value="Glyco_hydro_13_N"/>
</dbReference>
<evidence type="ECO:0000313" key="10">
    <source>
        <dbReference type="EMBL" id="MEN7549358.1"/>
    </source>
</evidence>
<dbReference type="CDD" id="cd02854">
    <property type="entry name" value="E_set_GBE_euk_N"/>
    <property type="match status" value="1"/>
</dbReference>
<dbReference type="RefSeq" id="WP_346822134.1">
    <property type="nucleotide sequence ID" value="NZ_JBDKWZ010000008.1"/>
</dbReference>
<dbReference type="PANTHER" id="PTHR43651:SF3">
    <property type="entry name" value="1,4-ALPHA-GLUCAN-BRANCHING ENZYME"/>
    <property type="match status" value="1"/>
</dbReference>
<evidence type="ECO:0000256" key="6">
    <source>
        <dbReference type="ARBA" id="ARBA00022679"/>
    </source>
</evidence>
<dbReference type="SUPFAM" id="SSF81296">
    <property type="entry name" value="E set domains"/>
    <property type="match status" value="1"/>
</dbReference>
<dbReference type="InterPro" id="IPR006047">
    <property type="entry name" value="GH13_cat_dom"/>
</dbReference>
<evidence type="ECO:0000256" key="7">
    <source>
        <dbReference type="ARBA" id="ARBA00023277"/>
    </source>
</evidence>
<comment type="caution">
    <text evidence="10">The sequence shown here is derived from an EMBL/GenBank/DDBJ whole genome shotgun (WGS) entry which is preliminary data.</text>
</comment>
<feature type="active site" description="Nucleophile" evidence="8">
    <location>
        <position position="335"/>
    </location>
</feature>
<dbReference type="InterPro" id="IPR037439">
    <property type="entry name" value="Branching_enzy"/>
</dbReference>
<dbReference type="InterPro" id="IPR017853">
    <property type="entry name" value="GH"/>
</dbReference>
<evidence type="ECO:0000313" key="11">
    <source>
        <dbReference type="Proteomes" id="UP001403385"/>
    </source>
</evidence>
<keyword evidence="11" id="KW-1185">Reference proteome</keyword>
<sequence length="670" mass="78621">MSKNRLQLIQDDPWLEPHEGEIEARYQRYQELLQQLNKTFGSLKEFASAHHYLGFTYDTEKQGWHYREWAPQAHQLFLIGDFNMWNRSSHPLSRDSQGVWEIFLPDKQYQTLFVHASKLKVLVHSVHGQQERIPAYIRRVVQDEDSKDFCGQHWAPDRPFEWGNEDFKIRDIKEPVIYECHVGMATEREGVGTYTEFKNLVLPRIKKLGYNTIQMMAVQEHPYYGSFGYHVSNFFAPCSRFGTPEELKDLIKTAHQMGIAVVMDLVHSHAVKNIHEGLNEFDGSDYQYFHAGGKGYHSGWDSKLFNYGKWEVMQFLLSNVRYWLEEFHFDGFRFDGVTSMLYEHHGNIAFNSYDDYYNDKVDREAVTYLSLANNLAHEIKPGAISIAEDVSGMPGLCRPVEEGGVGFDYRLAMGIPDFWIKVLKEQRDEDWNIWDFWSVMTNRRHNEKTIAYCESHDQALVGDKTIAFWLMDKWMYWHMQKDDEHLIIDRGIALHKMIRLFTIALGGEGYLNFMGNEFGHPEWVDFPREGNNWSFKHARRQWSLVDNAMLKYQFLQEFDKDMIAMVKNHHVLSAVQEDSLNMDEVNKVIIFKRDHLIFLFNFHPINSIENYQFTLPKDLSGGYRIVFNSDDKQYGGHGRVDASMIYSTDKSGQLSLYLTNRTALVLEKVQ</sequence>
<dbReference type="CDD" id="cd11321">
    <property type="entry name" value="AmyAc_bac_euk_BE"/>
    <property type="match status" value="1"/>
</dbReference>
<evidence type="ECO:0000256" key="3">
    <source>
        <dbReference type="ARBA" id="ARBA00009000"/>
    </source>
</evidence>
<evidence type="ECO:0000259" key="9">
    <source>
        <dbReference type="SMART" id="SM00642"/>
    </source>
</evidence>
<dbReference type="PIRSF" id="PIRSF000463">
    <property type="entry name" value="GlgB"/>
    <property type="match status" value="1"/>
</dbReference>
<evidence type="ECO:0000256" key="8">
    <source>
        <dbReference type="PIRSR" id="PIRSR000463-1"/>
    </source>
</evidence>
<dbReference type="Pfam" id="PF02922">
    <property type="entry name" value="CBM_48"/>
    <property type="match status" value="1"/>
</dbReference>
<dbReference type="Pfam" id="PF00128">
    <property type="entry name" value="Alpha-amylase"/>
    <property type="match status" value="1"/>
</dbReference>
<dbReference type="Gene3D" id="2.60.40.10">
    <property type="entry name" value="Immunoglobulins"/>
    <property type="match status" value="1"/>
</dbReference>
<dbReference type="AlphaFoldDB" id="A0AAW9SA61"/>
<dbReference type="FunFam" id="3.20.20.80:FF:000001">
    <property type="entry name" value="1,4-alpha-glucan branching enzyme"/>
    <property type="match status" value="1"/>
</dbReference>
<dbReference type="Proteomes" id="UP001403385">
    <property type="component" value="Unassembled WGS sequence"/>
</dbReference>